<feature type="transmembrane region" description="Helical" evidence="1">
    <location>
        <begin position="39"/>
        <end position="59"/>
    </location>
</feature>
<organism evidence="3">
    <name type="scientific">marine metagenome</name>
    <dbReference type="NCBI Taxonomy" id="408172"/>
    <lineage>
        <taxon>unclassified sequences</taxon>
        <taxon>metagenomes</taxon>
        <taxon>ecological metagenomes</taxon>
    </lineage>
</organism>
<feature type="transmembrane region" description="Helical" evidence="1">
    <location>
        <begin position="12"/>
        <end position="33"/>
    </location>
</feature>
<evidence type="ECO:0000259" key="2">
    <source>
        <dbReference type="Pfam" id="PF00892"/>
    </source>
</evidence>
<dbReference type="EMBL" id="UINC01099617">
    <property type="protein sequence ID" value="SVC59024.1"/>
    <property type="molecule type" value="Genomic_DNA"/>
</dbReference>
<evidence type="ECO:0000256" key="1">
    <source>
        <dbReference type="SAM" id="Phobius"/>
    </source>
</evidence>
<name>A0A382NCT1_9ZZZZ</name>
<reference evidence="3" key="1">
    <citation type="submission" date="2018-05" db="EMBL/GenBank/DDBJ databases">
        <authorList>
            <person name="Lanie J.A."/>
            <person name="Ng W.-L."/>
            <person name="Kazmierczak K.M."/>
            <person name="Andrzejewski T.M."/>
            <person name="Davidsen T.M."/>
            <person name="Wayne K.J."/>
            <person name="Tettelin H."/>
            <person name="Glass J.I."/>
            <person name="Rusch D."/>
            <person name="Podicherti R."/>
            <person name="Tsui H.-C.T."/>
            <person name="Winkler M.E."/>
        </authorList>
    </citation>
    <scope>NUCLEOTIDE SEQUENCE</scope>
</reference>
<keyword evidence="1" id="KW-0472">Membrane</keyword>
<dbReference type="AlphaFoldDB" id="A0A382NCT1"/>
<feature type="transmembrane region" description="Helical" evidence="1">
    <location>
        <begin position="187"/>
        <end position="205"/>
    </location>
</feature>
<dbReference type="InterPro" id="IPR037185">
    <property type="entry name" value="EmrE-like"/>
</dbReference>
<feature type="transmembrane region" description="Helical" evidence="1">
    <location>
        <begin position="71"/>
        <end position="92"/>
    </location>
</feature>
<feature type="transmembrane region" description="Helical" evidence="1">
    <location>
        <begin position="217"/>
        <end position="235"/>
    </location>
</feature>
<dbReference type="InterPro" id="IPR000620">
    <property type="entry name" value="EamA_dom"/>
</dbReference>
<gene>
    <name evidence="3" type="ORF">METZ01_LOCUS311878</name>
</gene>
<dbReference type="SUPFAM" id="SSF103481">
    <property type="entry name" value="Multidrug resistance efflux transporter EmrE"/>
    <property type="match status" value="2"/>
</dbReference>
<dbReference type="PANTHER" id="PTHR22911:SF76">
    <property type="entry name" value="EAMA DOMAIN-CONTAINING PROTEIN"/>
    <property type="match status" value="1"/>
</dbReference>
<feature type="domain" description="EamA" evidence="2">
    <location>
        <begin position="157"/>
        <end position="265"/>
    </location>
</feature>
<feature type="non-terminal residue" evidence="3">
    <location>
        <position position="277"/>
    </location>
</feature>
<protein>
    <recommendedName>
        <fullName evidence="2">EamA domain-containing protein</fullName>
    </recommendedName>
</protein>
<dbReference type="GO" id="GO:0016020">
    <property type="term" value="C:membrane"/>
    <property type="evidence" value="ECO:0007669"/>
    <property type="project" value="InterPro"/>
</dbReference>
<keyword evidence="1" id="KW-0812">Transmembrane</keyword>
<feature type="transmembrane region" description="Helical" evidence="1">
    <location>
        <begin position="98"/>
        <end position="119"/>
    </location>
</feature>
<feature type="transmembrane region" description="Helical" evidence="1">
    <location>
        <begin position="256"/>
        <end position="276"/>
    </location>
</feature>
<dbReference type="Pfam" id="PF00892">
    <property type="entry name" value="EamA"/>
    <property type="match status" value="2"/>
</dbReference>
<evidence type="ECO:0000313" key="3">
    <source>
        <dbReference type="EMBL" id="SVC59024.1"/>
    </source>
</evidence>
<proteinExistence type="predicted"/>
<sequence length="277" mass="29625">MSGSDLRRQRKATLVGFIAVLMWALLALFTAATGQVPPLQLAAMTFGIAFVLACAKWLLRGQNIRKQMAHPPMVWCVGVGGLFGYHFFYFMALRNAPAVEASLIAYFWPLLIVLFSAFLPGERLRLWHIGGAIIGLAGAVVLITASGNLSNSFELKSGHFAAMACAVIWSGYSVLSRHLGNVPTDAVGGFCGATSFLAFLAHLIFERTVWPSDSWQWLAVVGLGFGPVGLAFFCWDFGVKHGHIQALGASSYAAPLLSTLVLVLFGFASATGAVIIA</sequence>
<feature type="domain" description="EamA" evidence="2">
    <location>
        <begin position="12"/>
        <end position="143"/>
    </location>
</feature>
<keyword evidence="1" id="KW-1133">Transmembrane helix</keyword>
<accession>A0A382NCT1</accession>
<feature type="transmembrane region" description="Helical" evidence="1">
    <location>
        <begin position="126"/>
        <end position="145"/>
    </location>
</feature>
<dbReference type="PANTHER" id="PTHR22911">
    <property type="entry name" value="ACYL-MALONYL CONDENSING ENZYME-RELATED"/>
    <property type="match status" value="1"/>
</dbReference>